<dbReference type="PANTHER" id="PTHR30349:SF81">
    <property type="entry name" value="TYROSINE RECOMBINASE XERC"/>
    <property type="match status" value="1"/>
</dbReference>
<organism evidence="7 8">
    <name type="scientific">Actinopolymorpha pittospori</name>
    <dbReference type="NCBI Taxonomy" id="648752"/>
    <lineage>
        <taxon>Bacteria</taxon>
        <taxon>Bacillati</taxon>
        <taxon>Actinomycetota</taxon>
        <taxon>Actinomycetes</taxon>
        <taxon>Propionibacteriales</taxon>
        <taxon>Actinopolymorphaceae</taxon>
        <taxon>Actinopolymorpha</taxon>
    </lineage>
</organism>
<dbReference type="PANTHER" id="PTHR30349">
    <property type="entry name" value="PHAGE INTEGRASE-RELATED"/>
    <property type="match status" value="1"/>
</dbReference>
<dbReference type="InterPro" id="IPR010998">
    <property type="entry name" value="Integrase_recombinase_N"/>
</dbReference>
<accession>A0A927N0Z8</accession>
<dbReference type="InterPro" id="IPR013762">
    <property type="entry name" value="Integrase-like_cat_sf"/>
</dbReference>
<name>A0A927N0Z8_9ACTN</name>
<dbReference type="Gene3D" id="1.10.443.10">
    <property type="entry name" value="Intergrase catalytic core"/>
    <property type="match status" value="1"/>
</dbReference>
<evidence type="ECO:0000256" key="4">
    <source>
        <dbReference type="PROSITE-ProRule" id="PRU01248"/>
    </source>
</evidence>
<dbReference type="PROSITE" id="PS51900">
    <property type="entry name" value="CB"/>
    <property type="match status" value="1"/>
</dbReference>
<dbReference type="InterPro" id="IPR011010">
    <property type="entry name" value="DNA_brk_join_enz"/>
</dbReference>
<evidence type="ECO:0000259" key="5">
    <source>
        <dbReference type="PROSITE" id="PS51898"/>
    </source>
</evidence>
<dbReference type="InterPro" id="IPR004107">
    <property type="entry name" value="Integrase_SAM-like_N"/>
</dbReference>
<keyword evidence="8" id="KW-1185">Reference proteome</keyword>
<keyword evidence="1" id="KW-0229">DNA integration</keyword>
<dbReference type="Gene3D" id="1.10.150.130">
    <property type="match status" value="1"/>
</dbReference>
<dbReference type="Proteomes" id="UP000638648">
    <property type="component" value="Unassembled WGS sequence"/>
</dbReference>
<dbReference type="EMBL" id="JADBEM010000001">
    <property type="protein sequence ID" value="MBE1610034.1"/>
    <property type="molecule type" value="Genomic_DNA"/>
</dbReference>
<evidence type="ECO:0000256" key="3">
    <source>
        <dbReference type="ARBA" id="ARBA00023172"/>
    </source>
</evidence>
<proteinExistence type="predicted"/>
<sequence>MYSPAEPAAGHGEEAPAAGELEPVVGVEGAEPAVVSPLVGARPMRVSAEVLHADDPAAALAARFLLRHPKGTRRVYATDLTEWFTFCRALGAQPLHAKLDHADAYALHLKETPQPSGRPLAPSTVQRKLSAASSFYRYAVETRILTESPFLGVARPKPPKDSPTIGLDKAEMRRLRAAAIADGPRSAALIQLLLANGLRITEALAADADQLSWDRGHRTLQLTRKGGLITRAPLAPPTARAIEHYLAGRTTGPIFITTSGRRLDRHAAYRIIGRLARQAEIPAADAISPHSLRHSFATAALDAGVELRDVQDALGHADPRTTRRYDRSRHNLDRHATYTVTALLADNQDV</sequence>
<evidence type="ECO:0000256" key="2">
    <source>
        <dbReference type="ARBA" id="ARBA00023125"/>
    </source>
</evidence>
<evidence type="ECO:0000313" key="7">
    <source>
        <dbReference type="EMBL" id="MBE1610034.1"/>
    </source>
</evidence>
<evidence type="ECO:0000256" key="1">
    <source>
        <dbReference type="ARBA" id="ARBA00022908"/>
    </source>
</evidence>
<dbReference type="AlphaFoldDB" id="A0A927N0Z8"/>
<dbReference type="RefSeq" id="WP_202896702.1">
    <property type="nucleotide sequence ID" value="NZ_BAABJL010000098.1"/>
</dbReference>
<evidence type="ECO:0000313" key="8">
    <source>
        <dbReference type="Proteomes" id="UP000638648"/>
    </source>
</evidence>
<keyword evidence="2 4" id="KW-0238">DNA-binding</keyword>
<dbReference type="Pfam" id="PF00589">
    <property type="entry name" value="Phage_integrase"/>
    <property type="match status" value="1"/>
</dbReference>
<dbReference type="PROSITE" id="PS51898">
    <property type="entry name" value="TYR_RECOMBINASE"/>
    <property type="match status" value="1"/>
</dbReference>
<dbReference type="InterPro" id="IPR002104">
    <property type="entry name" value="Integrase_catalytic"/>
</dbReference>
<feature type="domain" description="Tyr recombinase" evidence="5">
    <location>
        <begin position="162"/>
        <end position="339"/>
    </location>
</feature>
<dbReference type="SUPFAM" id="SSF56349">
    <property type="entry name" value="DNA breaking-rejoining enzymes"/>
    <property type="match status" value="1"/>
</dbReference>
<dbReference type="GO" id="GO:0006310">
    <property type="term" value="P:DNA recombination"/>
    <property type="evidence" value="ECO:0007669"/>
    <property type="project" value="UniProtKB-KW"/>
</dbReference>
<evidence type="ECO:0000259" key="6">
    <source>
        <dbReference type="PROSITE" id="PS51900"/>
    </source>
</evidence>
<keyword evidence="3" id="KW-0233">DNA recombination</keyword>
<comment type="caution">
    <text evidence="7">The sequence shown here is derived from an EMBL/GenBank/DDBJ whole genome shotgun (WGS) entry which is preliminary data.</text>
</comment>
<feature type="domain" description="Core-binding (CB)" evidence="6">
    <location>
        <begin position="55"/>
        <end position="140"/>
    </location>
</feature>
<reference evidence="7" key="1">
    <citation type="submission" date="2020-10" db="EMBL/GenBank/DDBJ databases">
        <title>Sequencing the genomes of 1000 actinobacteria strains.</title>
        <authorList>
            <person name="Klenk H.-P."/>
        </authorList>
    </citation>
    <scope>NUCLEOTIDE SEQUENCE</scope>
    <source>
        <strain evidence="7">DSM 45354</strain>
    </source>
</reference>
<dbReference type="GO" id="GO:0003677">
    <property type="term" value="F:DNA binding"/>
    <property type="evidence" value="ECO:0007669"/>
    <property type="project" value="UniProtKB-UniRule"/>
</dbReference>
<protein>
    <submittedName>
        <fullName evidence="7">Site-specific recombinase XerD</fullName>
    </submittedName>
</protein>
<dbReference type="Pfam" id="PF02899">
    <property type="entry name" value="Phage_int_SAM_1"/>
    <property type="match status" value="1"/>
</dbReference>
<dbReference type="InterPro" id="IPR044068">
    <property type="entry name" value="CB"/>
</dbReference>
<gene>
    <name evidence="7" type="ORF">HEB94_006882</name>
</gene>
<dbReference type="GO" id="GO:0015074">
    <property type="term" value="P:DNA integration"/>
    <property type="evidence" value="ECO:0007669"/>
    <property type="project" value="UniProtKB-KW"/>
</dbReference>
<dbReference type="InterPro" id="IPR050090">
    <property type="entry name" value="Tyrosine_recombinase_XerCD"/>
</dbReference>